<dbReference type="PANTHER" id="PTHR37422">
    <property type="entry name" value="TEICHURONIC ACID BIOSYNTHESIS PROTEIN TUAE"/>
    <property type="match status" value="1"/>
</dbReference>
<feature type="transmembrane region" description="Helical" evidence="5">
    <location>
        <begin position="84"/>
        <end position="104"/>
    </location>
</feature>
<gene>
    <name evidence="7" type="ORF">ALO_15537</name>
</gene>
<keyword evidence="8" id="KW-1185">Reference proteome</keyword>
<dbReference type="OrthoDB" id="9806320at2"/>
<keyword evidence="3 5" id="KW-1133">Transmembrane helix</keyword>
<evidence type="ECO:0000313" key="7">
    <source>
        <dbReference type="EMBL" id="EGO62907.1"/>
    </source>
</evidence>
<dbReference type="STRING" id="1009370.ALO_15537"/>
<evidence type="ECO:0000256" key="1">
    <source>
        <dbReference type="ARBA" id="ARBA00004141"/>
    </source>
</evidence>
<reference evidence="7 8" key="1">
    <citation type="journal article" date="2011" name="EMBO J.">
        <title>Structural diversity of bacterial flagellar motors.</title>
        <authorList>
            <person name="Chen S."/>
            <person name="Beeby M."/>
            <person name="Murphy G.E."/>
            <person name="Leadbetter J.R."/>
            <person name="Hendrixson D.R."/>
            <person name="Briegel A."/>
            <person name="Li Z."/>
            <person name="Shi J."/>
            <person name="Tocheva E.I."/>
            <person name="Muller A."/>
            <person name="Dobro M.J."/>
            <person name="Jensen G.J."/>
        </authorList>
    </citation>
    <scope>NUCLEOTIDE SEQUENCE [LARGE SCALE GENOMIC DNA]</scope>
    <source>
        <strain evidence="7 8">DSM 6540</strain>
    </source>
</reference>
<evidence type="ECO:0000259" key="6">
    <source>
        <dbReference type="Pfam" id="PF04932"/>
    </source>
</evidence>
<organism evidence="7 8">
    <name type="scientific">Acetonema longum DSM 6540</name>
    <dbReference type="NCBI Taxonomy" id="1009370"/>
    <lineage>
        <taxon>Bacteria</taxon>
        <taxon>Bacillati</taxon>
        <taxon>Bacillota</taxon>
        <taxon>Negativicutes</taxon>
        <taxon>Acetonemataceae</taxon>
        <taxon>Acetonema</taxon>
    </lineage>
</organism>
<dbReference type="InterPro" id="IPR051533">
    <property type="entry name" value="WaaL-like"/>
</dbReference>
<sequence>MVKPELLQKGIYYSLIVYALSSAISIAAGNIATSLAFIFAVLMWCFHKDEVPGHMPRRFWLALGFFLTTFFLSSLFAYDPLVALRRILTNLYRMSPLFFAAYFIKDRCQVFTLAVLIAISAVIADTYALWQGVHGNYRAAAFSSHPMILAGCLIQVIPMCMIMGLHEINLSAKFRAIFYGAMLLSLITLFFNGTRGAWIAVAFILGLYFFYSLRRLKKAAVVIGLLVIMFSVMFCISPAGQERFMSIFDMNNQSNHERLLMWTSAWQMFRDHPLTGVGVGNYTEQYQTRYILPEAKERDQRHAHNNLFHVLAETGIIGTIGFLGLFGYITAHAVQKYTTTLDAWGLVIILVTITLFTQGLTEYNYGNSAVMRLYWMITGLAFVSFRHGRMT</sequence>
<feature type="transmembrane region" description="Helical" evidence="5">
    <location>
        <begin position="341"/>
        <end position="359"/>
    </location>
</feature>
<dbReference type="Proteomes" id="UP000003240">
    <property type="component" value="Unassembled WGS sequence"/>
</dbReference>
<protein>
    <submittedName>
        <fullName evidence="7">O-antigen polymerase</fullName>
    </submittedName>
</protein>
<feature type="transmembrane region" description="Helical" evidence="5">
    <location>
        <begin position="58"/>
        <end position="78"/>
    </location>
</feature>
<evidence type="ECO:0000256" key="2">
    <source>
        <dbReference type="ARBA" id="ARBA00022692"/>
    </source>
</evidence>
<feature type="transmembrane region" description="Helical" evidence="5">
    <location>
        <begin position="111"/>
        <end position="130"/>
    </location>
</feature>
<evidence type="ECO:0000256" key="4">
    <source>
        <dbReference type="ARBA" id="ARBA00023136"/>
    </source>
</evidence>
<keyword evidence="2 5" id="KW-0812">Transmembrane</keyword>
<comment type="caution">
    <text evidence="7">The sequence shown here is derived from an EMBL/GenBank/DDBJ whole genome shotgun (WGS) entry which is preliminary data.</text>
</comment>
<name>F7NLY1_9FIRM</name>
<dbReference type="eggNOG" id="COG3307">
    <property type="taxonomic scope" value="Bacteria"/>
</dbReference>
<feature type="transmembrane region" description="Helical" evidence="5">
    <location>
        <begin position="174"/>
        <end position="191"/>
    </location>
</feature>
<feature type="transmembrane region" description="Helical" evidence="5">
    <location>
        <begin position="220"/>
        <end position="240"/>
    </location>
</feature>
<dbReference type="EMBL" id="AFGF01000157">
    <property type="protein sequence ID" value="EGO62907.1"/>
    <property type="molecule type" value="Genomic_DNA"/>
</dbReference>
<feature type="transmembrane region" description="Helical" evidence="5">
    <location>
        <begin position="15"/>
        <end position="46"/>
    </location>
</feature>
<evidence type="ECO:0000313" key="8">
    <source>
        <dbReference type="Proteomes" id="UP000003240"/>
    </source>
</evidence>
<dbReference type="GO" id="GO:0016020">
    <property type="term" value="C:membrane"/>
    <property type="evidence" value="ECO:0007669"/>
    <property type="project" value="UniProtKB-SubCell"/>
</dbReference>
<dbReference type="AlphaFoldDB" id="F7NLY1"/>
<comment type="subcellular location">
    <subcellularLocation>
        <location evidence="1">Membrane</location>
        <topology evidence="1">Multi-pass membrane protein</topology>
    </subcellularLocation>
</comment>
<evidence type="ECO:0000256" key="3">
    <source>
        <dbReference type="ARBA" id="ARBA00022989"/>
    </source>
</evidence>
<accession>F7NLY1</accession>
<dbReference type="Pfam" id="PF04932">
    <property type="entry name" value="Wzy_C"/>
    <property type="match status" value="1"/>
</dbReference>
<evidence type="ECO:0000256" key="5">
    <source>
        <dbReference type="SAM" id="Phobius"/>
    </source>
</evidence>
<dbReference type="RefSeq" id="WP_004097283.1">
    <property type="nucleotide sequence ID" value="NZ_AFGF01000157.1"/>
</dbReference>
<keyword evidence="4 5" id="KW-0472">Membrane</keyword>
<dbReference type="PANTHER" id="PTHR37422:SF13">
    <property type="entry name" value="LIPOPOLYSACCHARIDE BIOSYNTHESIS PROTEIN PA4999-RELATED"/>
    <property type="match status" value="1"/>
</dbReference>
<feature type="transmembrane region" description="Helical" evidence="5">
    <location>
        <begin position="307"/>
        <end position="329"/>
    </location>
</feature>
<proteinExistence type="predicted"/>
<feature type="transmembrane region" description="Helical" evidence="5">
    <location>
        <begin position="142"/>
        <end position="162"/>
    </location>
</feature>
<feature type="domain" description="O-antigen ligase-related" evidence="6">
    <location>
        <begin position="181"/>
        <end position="323"/>
    </location>
</feature>
<dbReference type="InterPro" id="IPR007016">
    <property type="entry name" value="O-antigen_ligase-rel_domated"/>
</dbReference>